<evidence type="ECO:0000259" key="11">
    <source>
        <dbReference type="PROSITE" id="PS51192"/>
    </source>
</evidence>
<dbReference type="Pfam" id="PF00270">
    <property type="entry name" value="DEAD"/>
    <property type="match status" value="1"/>
</dbReference>
<evidence type="ECO:0000259" key="13">
    <source>
        <dbReference type="PROSITE" id="PS51195"/>
    </source>
</evidence>
<feature type="compositionally biased region" description="Gly residues" evidence="10">
    <location>
        <begin position="420"/>
        <end position="430"/>
    </location>
</feature>
<dbReference type="InterPro" id="IPR001650">
    <property type="entry name" value="Helicase_C-like"/>
</dbReference>
<proteinExistence type="inferred from homology"/>
<gene>
    <name evidence="14" type="primary">rhlB</name>
    <name evidence="14" type="ORF">FAK_14650</name>
</gene>
<keyword evidence="4 9" id="KW-0347">Helicase</keyword>
<evidence type="ECO:0000256" key="7">
    <source>
        <dbReference type="ARBA" id="ARBA00038437"/>
    </source>
</evidence>
<dbReference type="InterPro" id="IPR023554">
    <property type="entry name" value="RNA_helicase_ATP-dep_RhlB"/>
</dbReference>
<evidence type="ECO:0000256" key="9">
    <source>
        <dbReference type="RuleBase" id="RU000492"/>
    </source>
</evidence>
<dbReference type="PROSITE" id="PS00039">
    <property type="entry name" value="DEAD_ATP_HELICASE"/>
    <property type="match status" value="1"/>
</dbReference>
<dbReference type="InterPro" id="IPR044742">
    <property type="entry name" value="DEAD/DEAH_RhlB"/>
</dbReference>
<dbReference type="InterPro" id="IPR050079">
    <property type="entry name" value="DEAD_box_RNA_helicase"/>
</dbReference>
<dbReference type="PANTHER" id="PTHR47959">
    <property type="entry name" value="ATP-DEPENDENT RNA HELICASE RHLE-RELATED"/>
    <property type="match status" value="1"/>
</dbReference>
<dbReference type="InterPro" id="IPR014001">
    <property type="entry name" value="Helicase_ATP-bd"/>
</dbReference>
<evidence type="ECO:0000256" key="2">
    <source>
        <dbReference type="ARBA" id="ARBA00022741"/>
    </source>
</evidence>
<dbReference type="CDD" id="cd18787">
    <property type="entry name" value="SF2_C_DEAD"/>
    <property type="match status" value="1"/>
</dbReference>
<feature type="domain" description="Helicase C-terminal" evidence="12">
    <location>
        <begin position="255"/>
        <end position="408"/>
    </location>
</feature>
<dbReference type="GO" id="GO:0003724">
    <property type="term" value="F:RNA helicase activity"/>
    <property type="evidence" value="ECO:0007669"/>
    <property type="project" value="InterPro"/>
</dbReference>
<dbReference type="PROSITE" id="PS51195">
    <property type="entry name" value="Q_MOTIF"/>
    <property type="match status" value="1"/>
</dbReference>
<evidence type="ECO:0000313" key="14">
    <source>
        <dbReference type="EMBL" id="BEQ14399.1"/>
    </source>
</evidence>
<evidence type="ECO:0000256" key="5">
    <source>
        <dbReference type="ARBA" id="ARBA00022840"/>
    </source>
</evidence>
<dbReference type="GO" id="GO:0005524">
    <property type="term" value="F:ATP binding"/>
    <property type="evidence" value="ECO:0007669"/>
    <property type="project" value="UniProtKB-KW"/>
</dbReference>
<dbReference type="CDD" id="cd00268">
    <property type="entry name" value="DEADc"/>
    <property type="match status" value="1"/>
</dbReference>
<dbReference type="PROSITE" id="PS51192">
    <property type="entry name" value="HELICASE_ATP_BIND_1"/>
    <property type="match status" value="1"/>
</dbReference>
<dbReference type="KEGG" id="dmp:FAK_14650"/>
<dbReference type="InterPro" id="IPR000629">
    <property type="entry name" value="RNA-helicase_DEAD-box_CS"/>
</dbReference>
<evidence type="ECO:0000256" key="3">
    <source>
        <dbReference type="ARBA" id="ARBA00022801"/>
    </source>
</evidence>
<dbReference type="InterPro" id="IPR011545">
    <property type="entry name" value="DEAD/DEAH_box_helicase_dom"/>
</dbReference>
<feature type="compositionally biased region" description="Basic residues" evidence="10">
    <location>
        <begin position="459"/>
        <end position="469"/>
    </location>
</feature>
<keyword evidence="1" id="KW-0963">Cytoplasm</keyword>
<dbReference type="Proteomes" id="UP001366166">
    <property type="component" value="Chromosome"/>
</dbReference>
<dbReference type="InterPro" id="IPR014014">
    <property type="entry name" value="RNA_helicase_DEAD_Q_motif"/>
</dbReference>
<dbReference type="SUPFAM" id="SSF52540">
    <property type="entry name" value="P-loop containing nucleoside triphosphate hydrolases"/>
    <property type="match status" value="1"/>
</dbReference>
<evidence type="ECO:0000259" key="12">
    <source>
        <dbReference type="PROSITE" id="PS51194"/>
    </source>
</evidence>
<evidence type="ECO:0000256" key="10">
    <source>
        <dbReference type="SAM" id="MobiDB-lite"/>
    </source>
</evidence>
<dbReference type="PROSITE" id="PS51194">
    <property type="entry name" value="HELICASE_CTER"/>
    <property type="match status" value="1"/>
</dbReference>
<dbReference type="AlphaFoldDB" id="A0AAU9EGM9"/>
<evidence type="ECO:0000256" key="8">
    <source>
        <dbReference type="PROSITE-ProRule" id="PRU00552"/>
    </source>
</evidence>
<feature type="short sequence motif" description="Q motif" evidence="8">
    <location>
        <begin position="23"/>
        <end position="51"/>
    </location>
</feature>
<dbReference type="SMART" id="SM00487">
    <property type="entry name" value="DEXDc"/>
    <property type="match status" value="1"/>
</dbReference>
<dbReference type="SMART" id="SM00490">
    <property type="entry name" value="HELICc"/>
    <property type="match status" value="1"/>
</dbReference>
<evidence type="ECO:0000256" key="1">
    <source>
        <dbReference type="ARBA" id="ARBA00022490"/>
    </source>
</evidence>
<dbReference type="InterPro" id="IPR027417">
    <property type="entry name" value="P-loop_NTPase"/>
</dbReference>
<dbReference type="GO" id="GO:0003723">
    <property type="term" value="F:RNA binding"/>
    <property type="evidence" value="ECO:0007669"/>
    <property type="project" value="UniProtKB-KW"/>
</dbReference>
<evidence type="ECO:0000313" key="15">
    <source>
        <dbReference type="Proteomes" id="UP001366166"/>
    </source>
</evidence>
<evidence type="ECO:0000256" key="6">
    <source>
        <dbReference type="ARBA" id="ARBA00022884"/>
    </source>
</evidence>
<name>A0AAU9EGM9_9BACT</name>
<dbReference type="Pfam" id="PF00271">
    <property type="entry name" value="Helicase_C"/>
    <property type="match status" value="1"/>
</dbReference>
<organism evidence="14 15">
    <name type="scientific">Desulfoferula mesophila</name>
    <dbReference type="NCBI Taxonomy" id="3058419"/>
    <lineage>
        <taxon>Bacteria</taxon>
        <taxon>Pseudomonadati</taxon>
        <taxon>Thermodesulfobacteriota</taxon>
        <taxon>Desulfarculia</taxon>
        <taxon>Desulfarculales</taxon>
        <taxon>Desulfarculaceae</taxon>
        <taxon>Desulfoferula</taxon>
    </lineage>
</organism>
<dbReference type="EMBL" id="AP028679">
    <property type="protein sequence ID" value="BEQ14399.1"/>
    <property type="molecule type" value="Genomic_DNA"/>
</dbReference>
<dbReference type="GO" id="GO:0005829">
    <property type="term" value="C:cytosol"/>
    <property type="evidence" value="ECO:0007669"/>
    <property type="project" value="TreeGrafter"/>
</dbReference>
<keyword evidence="5 9" id="KW-0067">ATP-binding</keyword>
<keyword evidence="15" id="KW-1185">Reference proteome</keyword>
<dbReference type="HAMAP" id="MF_00661">
    <property type="entry name" value="DEAD_helicase_RhlB"/>
    <property type="match status" value="1"/>
</dbReference>
<sequence>MIKEDNPDFPAQSERTPEAPVGVPFADFDLPPELLRGLNDSGYERCTLIQEKAIPLGLAGKDVAGEAQTGTGKTAAFLVPIFAHLARDTERKPGQGPSVLIISPTRELAMQILDDARDIGRHLDLKMLAVFGGVDYRKQAEALKDGVDLVAATPGRLIDYMKQRIFDPRGVKYLVIDEADRLFDMGFVDDLRWVLRRLPKYHERQSMLFSATLGWRVSEITYEFMNLPTRVSVVPDTKTVAQVTQEMYHCSATEKLNLLLGLLQKEDWTRVMIFTNTKRAVDMLTFKLQAHGFPAEGISGDLTQPKRMKLMEQFKKGDLKILVATNVAARGLHIDDVSHVINYDVPADPEDYVHRIGRTARAGAVGKAITLCCDEYATHLPYVEDYLDAKIPVVFAEDEMFLPDDTPAYRRPPRARRDGPGGGRSGGGRGGRSDKGGRGGRGRPRAAAGEKSGEGSFGGRRRPRKRSGS</sequence>
<accession>A0AAU9EGM9</accession>
<protein>
    <submittedName>
        <fullName evidence="14">ATP-dependent RNA helicase RhlB</fullName>
    </submittedName>
</protein>
<keyword evidence="2 9" id="KW-0547">Nucleotide-binding</keyword>
<keyword evidence="6" id="KW-0694">RNA-binding</keyword>
<feature type="domain" description="Helicase ATP-binding" evidence="11">
    <location>
        <begin position="54"/>
        <end position="231"/>
    </location>
</feature>
<feature type="domain" description="DEAD-box RNA helicase Q" evidence="13">
    <location>
        <begin position="23"/>
        <end position="51"/>
    </location>
</feature>
<dbReference type="Gene3D" id="3.40.50.300">
    <property type="entry name" value="P-loop containing nucleotide triphosphate hydrolases"/>
    <property type="match status" value="2"/>
</dbReference>
<dbReference type="GO" id="GO:0016787">
    <property type="term" value="F:hydrolase activity"/>
    <property type="evidence" value="ECO:0007669"/>
    <property type="project" value="UniProtKB-KW"/>
</dbReference>
<dbReference type="RefSeq" id="WP_338606114.1">
    <property type="nucleotide sequence ID" value="NZ_AP028679.1"/>
</dbReference>
<evidence type="ECO:0000256" key="4">
    <source>
        <dbReference type="ARBA" id="ARBA00022806"/>
    </source>
</evidence>
<feature type="region of interest" description="Disordered" evidence="10">
    <location>
        <begin position="1"/>
        <end position="23"/>
    </location>
</feature>
<feature type="region of interest" description="Disordered" evidence="10">
    <location>
        <begin position="403"/>
        <end position="469"/>
    </location>
</feature>
<comment type="similarity">
    <text evidence="7 9">Belongs to the DEAD box helicase family.</text>
</comment>
<reference evidence="15" key="1">
    <citation type="journal article" date="2023" name="Arch. Microbiol.">
        <title>Desulfoferula mesophilus gen. nov. sp. nov., a mesophilic sulfate-reducing bacterium isolated from a brackish lake sediment.</title>
        <authorList>
            <person name="Watanabe T."/>
            <person name="Yabe T."/>
            <person name="Tsuji J.M."/>
            <person name="Fukui M."/>
        </authorList>
    </citation>
    <scope>NUCLEOTIDE SEQUENCE [LARGE SCALE GENOMIC DNA]</scope>
    <source>
        <strain evidence="15">12FAK</strain>
    </source>
</reference>
<dbReference type="PANTHER" id="PTHR47959:SF10">
    <property type="entry name" value="ATP-DEPENDENT RNA HELICASE RHLB"/>
    <property type="match status" value="1"/>
</dbReference>
<keyword evidence="3 9" id="KW-0378">Hydrolase</keyword>